<gene>
    <name evidence="2" type="ORF">KHC33_06455</name>
</gene>
<dbReference type="KEGG" id="mrtj:KHC33_06455"/>
<evidence type="ECO:0000256" key="1">
    <source>
        <dbReference type="SAM" id="Phobius"/>
    </source>
</evidence>
<dbReference type="AlphaFoldDB" id="A0A8E7B2T8"/>
<keyword evidence="1" id="KW-1133">Transmembrane helix</keyword>
<reference evidence="2 3" key="1">
    <citation type="submission" date="2021-05" db="EMBL/GenBank/DDBJ databases">
        <title>A novel Methanospirillum isolate from a pyrite-forming mixed culture.</title>
        <authorList>
            <person name="Bunk B."/>
            <person name="Sproer C."/>
            <person name="Spring S."/>
            <person name="Pester M."/>
        </authorList>
    </citation>
    <scope>NUCLEOTIDE SEQUENCE [LARGE SCALE GENOMIC DNA]</scope>
    <source>
        <strain evidence="2 3">J.3.6.1-F.2.7.3</strain>
    </source>
</reference>
<evidence type="ECO:0000313" key="3">
    <source>
        <dbReference type="Proteomes" id="UP000680656"/>
    </source>
</evidence>
<dbReference type="Proteomes" id="UP000680656">
    <property type="component" value="Chromosome"/>
</dbReference>
<feature type="transmembrane region" description="Helical" evidence="1">
    <location>
        <begin position="51"/>
        <end position="68"/>
    </location>
</feature>
<evidence type="ECO:0000313" key="2">
    <source>
        <dbReference type="EMBL" id="QVV90128.1"/>
    </source>
</evidence>
<accession>A0A8E7B2T8</accession>
<keyword evidence="1" id="KW-0812">Transmembrane</keyword>
<keyword evidence="3" id="KW-1185">Reference proteome</keyword>
<protein>
    <recommendedName>
        <fullName evidence="4">Zinc ribbon domain-containing protein</fullName>
    </recommendedName>
</protein>
<dbReference type="GeneID" id="65096809"/>
<evidence type="ECO:0008006" key="4">
    <source>
        <dbReference type="Google" id="ProtNLM"/>
    </source>
</evidence>
<feature type="transmembrane region" description="Helical" evidence="1">
    <location>
        <begin position="6"/>
        <end position="39"/>
    </location>
</feature>
<proteinExistence type="predicted"/>
<sequence>MMKNEVFITVVGIALILFLFLANQAAGMAIVAIAFILYNSYCAYNYKGMKSVPYAAVPIIIFIAFMALSSDKTLANIMMFVWLGSMVYFAMNADTTKPEEKPVITPTGKFCSGYGAPVELDASFCKACGAKL</sequence>
<dbReference type="EMBL" id="CP075546">
    <property type="protein sequence ID" value="QVV90128.1"/>
    <property type="molecule type" value="Genomic_DNA"/>
</dbReference>
<dbReference type="RefSeq" id="WP_214420902.1">
    <property type="nucleotide sequence ID" value="NZ_CP075546.1"/>
</dbReference>
<keyword evidence="1" id="KW-0472">Membrane</keyword>
<organism evidence="2 3">
    <name type="scientific">Methanospirillum purgamenti</name>
    <dbReference type="NCBI Taxonomy" id="2834276"/>
    <lineage>
        <taxon>Archaea</taxon>
        <taxon>Methanobacteriati</taxon>
        <taxon>Methanobacteriota</taxon>
        <taxon>Stenosarchaea group</taxon>
        <taxon>Methanomicrobia</taxon>
        <taxon>Methanomicrobiales</taxon>
        <taxon>Methanospirillaceae</taxon>
        <taxon>Methanospirillum</taxon>
    </lineage>
</organism>
<name>A0A8E7B2T8_9EURY</name>